<name>A0ABD3RKV9_9LAMI</name>
<dbReference type="AlphaFoldDB" id="A0ABD3RKV9"/>
<keyword evidence="2" id="KW-1185">Reference proteome</keyword>
<reference evidence="1 2" key="1">
    <citation type="submission" date="2024-12" db="EMBL/GenBank/DDBJ databases">
        <title>The unique morphological basis and parallel evolutionary history of personate flowers in Penstemon.</title>
        <authorList>
            <person name="Depatie T.H."/>
            <person name="Wessinger C.A."/>
        </authorList>
    </citation>
    <scope>NUCLEOTIDE SEQUENCE [LARGE SCALE GENOMIC DNA]</scope>
    <source>
        <strain evidence="1">WTNN_2</strain>
        <tissue evidence="1">Leaf</tissue>
    </source>
</reference>
<evidence type="ECO:0000313" key="1">
    <source>
        <dbReference type="EMBL" id="KAL3813359.1"/>
    </source>
</evidence>
<comment type="caution">
    <text evidence="1">The sequence shown here is derived from an EMBL/GenBank/DDBJ whole genome shotgun (WGS) entry which is preliminary data.</text>
</comment>
<dbReference type="EMBL" id="JBJXBP010000008">
    <property type="protein sequence ID" value="KAL3813359.1"/>
    <property type="molecule type" value="Genomic_DNA"/>
</dbReference>
<dbReference type="Proteomes" id="UP001634393">
    <property type="component" value="Unassembled WGS sequence"/>
</dbReference>
<accession>A0ABD3RKV9</accession>
<evidence type="ECO:0000313" key="2">
    <source>
        <dbReference type="Proteomes" id="UP001634393"/>
    </source>
</evidence>
<gene>
    <name evidence="1" type="ORF">ACJIZ3_014627</name>
</gene>
<organism evidence="1 2">
    <name type="scientific">Penstemon smallii</name>
    <dbReference type="NCBI Taxonomy" id="265156"/>
    <lineage>
        <taxon>Eukaryota</taxon>
        <taxon>Viridiplantae</taxon>
        <taxon>Streptophyta</taxon>
        <taxon>Embryophyta</taxon>
        <taxon>Tracheophyta</taxon>
        <taxon>Spermatophyta</taxon>
        <taxon>Magnoliopsida</taxon>
        <taxon>eudicotyledons</taxon>
        <taxon>Gunneridae</taxon>
        <taxon>Pentapetalae</taxon>
        <taxon>asterids</taxon>
        <taxon>lamiids</taxon>
        <taxon>Lamiales</taxon>
        <taxon>Plantaginaceae</taxon>
        <taxon>Cheloneae</taxon>
        <taxon>Penstemon</taxon>
    </lineage>
</organism>
<proteinExistence type="predicted"/>
<protein>
    <submittedName>
        <fullName evidence="1">Uncharacterized protein</fullName>
    </submittedName>
</protein>
<sequence>MSHHLEINMCNDVHKTCLSRSKALTTAMASTTSEAASVLLSGASTSQTSATTDPPTTWKAIPGTNYQQYFQKNAYQYNYV</sequence>